<proteinExistence type="predicted"/>
<evidence type="ECO:0000313" key="1">
    <source>
        <dbReference type="EMBL" id="GBP72143.1"/>
    </source>
</evidence>
<gene>
    <name evidence="1" type="ORF">EVAR_49326_1</name>
</gene>
<protein>
    <submittedName>
        <fullName evidence="1">Uncharacterized protein</fullName>
    </submittedName>
</protein>
<dbReference type="EMBL" id="BGZK01001134">
    <property type="protein sequence ID" value="GBP72143.1"/>
    <property type="molecule type" value="Genomic_DNA"/>
</dbReference>
<dbReference type="Proteomes" id="UP000299102">
    <property type="component" value="Unassembled WGS sequence"/>
</dbReference>
<comment type="caution">
    <text evidence="1">The sequence shown here is derived from an EMBL/GenBank/DDBJ whole genome shotgun (WGS) entry which is preliminary data.</text>
</comment>
<accession>A0A4C1Y9U9</accession>
<reference evidence="1 2" key="1">
    <citation type="journal article" date="2019" name="Commun. Biol.">
        <title>The bagworm genome reveals a unique fibroin gene that provides high tensile strength.</title>
        <authorList>
            <person name="Kono N."/>
            <person name="Nakamura H."/>
            <person name="Ohtoshi R."/>
            <person name="Tomita M."/>
            <person name="Numata K."/>
            <person name="Arakawa K."/>
        </authorList>
    </citation>
    <scope>NUCLEOTIDE SEQUENCE [LARGE SCALE GENOMIC DNA]</scope>
</reference>
<organism evidence="1 2">
    <name type="scientific">Eumeta variegata</name>
    <name type="common">Bagworm moth</name>
    <name type="synonym">Eumeta japonica</name>
    <dbReference type="NCBI Taxonomy" id="151549"/>
    <lineage>
        <taxon>Eukaryota</taxon>
        <taxon>Metazoa</taxon>
        <taxon>Ecdysozoa</taxon>
        <taxon>Arthropoda</taxon>
        <taxon>Hexapoda</taxon>
        <taxon>Insecta</taxon>
        <taxon>Pterygota</taxon>
        <taxon>Neoptera</taxon>
        <taxon>Endopterygota</taxon>
        <taxon>Lepidoptera</taxon>
        <taxon>Glossata</taxon>
        <taxon>Ditrysia</taxon>
        <taxon>Tineoidea</taxon>
        <taxon>Psychidae</taxon>
        <taxon>Oiketicinae</taxon>
        <taxon>Eumeta</taxon>
    </lineage>
</organism>
<name>A0A4C1Y9U9_EUMVA</name>
<evidence type="ECO:0000313" key="2">
    <source>
        <dbReference type="Proteomes" id="UP000299102"/>
    </source>
</evidence>
<keyword evidence="2" id="KW-1185">Reference proteome</keyword>
<dbReference type="AlphaFoldDB" id="A0A4C1Y9U9"/>
<sequence length="94" mass="10454">MTASIRPVVNARPQARPARARRGICARYVRGGRSDGQRAVVAHMLKALPSNRKTRGSILTSKNSWKTFYSQIEPLASCLEEHAKSLESRSSSMR</sequence>